<dbReference type="RefSeq" id="WP_353686279.1">
    <property type="nucleotide sequence ID" value="NZ_CP144374.1"/>
</dbReference>
<sequence length="234" mass="27360">MGEIAKRVVEKLGLSYDKRLVREETVKEEIDSAVLREQVDKLIEETLERINKKYTPGLIEWAKKNEPDIWKKILEIEERINFFFKPNVSFTQKSFKELKDILGEYESLYLLLCGYREQAEQTVTSTNDKLDEDIYLWEANNKLKPKEPKTLKHSLEVFNEVVNAETKQEDKQKTRIPQPTAQHKEGINLNRPCVICGSDSWIILKPNQRHSAIECLNCGHIELHIFNKGGQYDL</sequence>
<accession>A0AAU8H2S3</accession>
<reference evidence="1" key="1">
    <citation type="submission" date="2024-01" db="EMBL/GenBank/DDBJ databases">
        <title>The first autotrophic representatives of the genus Thermodesulfovibrio.</title>
        <authorList>
            <person name="Maltseva A.I."/>
            <person name="Elcheninov A.G."/>
            <person name="Kublanov I.V."/>
            <person name="Lebedinsky A.V."/>
            <person name="Frolov E.N."/>
        </authorList>
    </citation>
    <scope>NUCLEOTIDE SEQUENCE</scope>
    <source>
        <strain evidence="1">3462-1</strain>
    </source>
</reference>
<organism evidence="1">
    <name type="scientific">Thermodesulfovibrio obliviosus</name>
    <dbReference type="NCBI Taxonomy" id="3118332"/>
    <lineage>
        <taxon>Bacteria</taxon>
        <taxon>Pseudomonadati</taxon>
        <taxon>Nitrospirota</taxon>
        <taxon>Thermodesulfovibrionia</taxon>
        <taxon>Thermodesulfovibrionales</taxon>
        <taxon>Thermodesulfovibrionaceae</taxon>
        <taxon>Thermodesulfovibrio</taxon>
    </lineage>
</organism>
<proteinExistence type="predicted"/>
<evidence type="ECO:0000313" key="1">
    <source>
        <dbReference type="EMBL" id="XCH48637.1"/>
    </source>
</evidence>
<dbReference type="AlphaFoldDB" id="A0AAU8H2S3"/>
<name>A0AAU8H2S3_9BACT</name>
<protein>
    <submittedName>
        <fullName evidence="1">Uncharacterized protein</fullName>
    </submittedName>
</protein>
<dbReference type="KEGG" id="tob:V4D31_00440"/>
<dbReference type="EMBL" id="CP144374">
    <property type="protein sequence ID" value="XCH48637.1"/>
    <property type="molecule type" value="Genomic_DNA"/>
</dbReference>
<gene>
    <name evidence="1" type="ORF">V4D31_00440</name>
</gene>